<dbReference type="Gene3D" id="1.25.70.10">
    <property type="entry name" value="Transcription termination factor 3, mitochondrial"/>
    <property type="match status" value="1"/>
</dbReference>
<dbReference type="Pfam" id="PF02536">
    <property type="entry name" value="mTERF"/>
    <property type="match status" value="1"/>
</dbReference>
<dbReference type="OMA" id="EKYEYIF"/>
<dbReference type="InterPro" id="IPR038538">
    <property type="entry name" value="MTERF_sf"/>
</dbReference>
<evidence type="ECO:0000256" key="1">
    <source>
        <dbReference type="ARBA" id="ARBA00007692"/>
    </source>
</evidence>
<evidence type="ECO:0000313" key="3">
    <source>
        <dbReference type="WBParaSite" id="HPLM_0001577201-mRNA-1"/>
    </source>
</evidence>
<name>A0A0N4WVP0_HAEPC</name>
<dbReference type="AlphaFoldDB" id="A0A0N4WVP0"/>
<accession>A0A0N4WVP0</accession>
<reference evidence="3" key="1">
    <citation type="submission" date="2017-02" db="UniProtKB">
        <authorList>
            <consortium name="WormBaseParasite"/>
        </authorList>
    </citation>
    <scope>IDENTIFICATION</scope>
</reference>
<evidence type="ECO:0000256" key="2">
    <source>
        <dbReference type="ARBA" id="ARBA00022946"/>
    </source>
</evidence>
<comment type="similarity">
    <text evidence="1">Belongs to the mTERF family.</text>
</comment>
<keyword evidence="2" id="KW-0809">Transit peptide</keyword>
<dbReference type="WBParaSite" id="HPLM_0001577201-mRNA-1">
    <property type="protein sequence ID" value="HPLM_0001577201-mRNA-1"/>
    <property type="gene ID" value="HPLM_0001577201"/>
</dbReference>
<dbReference type="GO" id="GO:0003676">
    <property type="term" value="F:nucleic acid binding"/>
    <property type="evidence" value="ECO:0007669"/>
    <property type="project" value="InterPro"/>
</dbReference>
<proteinExistence type="inferred from homology"/>
<organism evidence="3">
    <name type="scientific">Haemonchus placei</name>
    <name type="common">Barber's pole worm</name>
    <dbReference type="NCBI Taxonomy" id="6290"/>
    <lineage>
        <taxon>Eukaryota</taxon>
        <taxon>Metazoa</taxon>
        <taxon>Ecdysozoa</taxon>
        <taxon>Nematoda</taxon>
        <taxon>Chromadorea</taxon>
        <taxon>Rhabditida</taxon>
        <taxon>Rhabditina</taxon>
        <taxon>Rhabditomorpha</taxon>
        <taxon>Strongyloidea</taxon>
        <taxon>Trichostrongylidae</taxon>
        <taxon>Haemonchus</taxon>
    </lineage>
</organism>
<dbReference type="InterPro" id="IPR003690">
    <property type="entry name" value="MTERF"/>
</dbReference>
<sequence length="231" mass="26507">LLPITRFSCGDELLICSPAGVQARLDVLVNCGIPAGRSCGRVVRRCPAILFARDPKEMGSVIEALGGFFSRKELLAVVQAVPEVLLKNIDELEEKYEYIFFQMCIEGDEFKDCMNWATMSLEDIMDRHEFLLKTGRYTTPDPKHPQKKMDNPRLWQILDSNDDNFAIQVAGVTREEWNVYKAYSEQLSSRSGKELPYERVKPSRRKAYERRKKEAKTVENYVFDVSAPQSN</sequence>
<protein>
    <submittedName>
        <fullName evidence="3">SIX1_SD domain-containing protein</fullName>
    </submittedName>
</protein>